<evidence type="ECO:0000256" key="5">
    <source>
        <dbReference type="ARBA" id="ARBA00023180"/>
    </source>
</evidence>
<feature type="signal peptide" evidence="6">
    <location>
        <begin position="1"/>
        <end position="17"/>
    </location>
</feature>
<keyword evidence="3" id="KW-0964">Secreted</keyword>
<protein>
    <recommendedName>
        <fullName evidence="9">Gamma interferon inducible lysosomal thiol reductase GILT</fullName>
    </recommendedName>
</protein>
<evidence type="ECO:0000256" key="1">
    <source>
        <dbReference type="ARBA" id="ARBA00004613"/>
    </source>
</evidence>
<dbReference type="InterPro" id="IPR004911">
    <property type="entry name" value="Interferon-induced_GILT"/>
</dbReference>
<sequence>MRLTLLFSLSVPCFVAAASTQQRFQHVFGDDIKVPVELGVMSRCPDALLCESVFNNVLQKVFDKVRISLRYVAKIDPSDPDYGVHCMHGPQECAGDVQQLCVSRYASLENWWEFVRCQNYNGLDKIGKPEAALKCADVAHIDWETSGAGQCAGLDGSGKGKEGIRLLQQSVILTKEAGISKSCTIVINGKKVCVHDGTWKDCENGYSVSDFVRQINEAYDQLNNKFA</sequence>
<feature type="chain" id="PRO_5012541085" description="Gamma interferon inducible lysosomal thiol reductase GILT" evidence="6">
    <location>
        <begin position="18"/>
        <end position="227"/>
    </location>
</feature>
<dbReference type="STRING" id="703135.A0A2A9NTN9"/>
<dbReference type="EMBL" id="KZ301977">
    <property type="protein sequence ID" value="PFH52714.1"/>
    <property type="molecule type" value="Genomic_DNA"/>
</dbReference>
<keyword evidence="8" id="KW-1185">Reference proteome</keyword>
<dbReference type="OrthoDB" id="958254at2759"/>
<evidence type="ECO:0008006" key="9">
    <source>
        <dbReference type="Google" id="ProtNLM"/>
    </source>
</evidence>
<evidence type="ECO:0000313" key="8">
    <source>
        <dbReference type="Proteomes" id="UP000242287"/>
    </source>
</evidence>
<comment type="subcellular location">
    <subcellularLocation>
        <location evidence="1">Secreted</location>
    </subcellularLocation>
</comment>
<dbReference type="Proteomes" id="UP000242287">
    <property type="component" value="Unassembled WGS sequence"/>
</dbReference>
<organism evidence="7 8">
    <name type="scientific">Amanita thiersii Skay4041</name>
    <dbReference type="NCBI Taxonomy" id="703135"/>
    <lineage>
        <taxon>Eukaryota</taxon>
        <taxon>Fungi</taxon>
        <taxon>Dikarya</taxon>
        <taxon>Basidiomycota</taxon>
        <taxon>Agaricomycotina</taxon>
        <taxon>Agaricomycetes</taxon>
        <taxon>Agaricomycetidae</taxon>
        <taxon>Agaricales</taxon>
        <taxon>Pluteineae</taxon>
        <taxon>Amanitaceae</taxon>
        <taxon>Amanita</taxon>
    </lineage>
</organism>
<dbReference type="AlphaFoldDB" id="A0A2A9NTN9"/>
<keyword evidence="4 6" id="KW-0732">Signal</keyword>
<proteinExistence type="inferred from homology"/>
<keyword evidence="5" id="KW-0325">Glycoprotein</keyword>
<dbReference type="GO" id="GO:0005576">
    <property type="term" value="C:extracellular region"/>
    <property type="evidence" value="ECO:0007669"/>
    <property type="project" value="UniProtKB-SubCell"/>
</dbReference>
<evidence type="ECO:0000256" key="4">
    <source>
        <dbReference type="ARBA" id="ARBA00022729"/>
    </source>
</evidence>
<dbReference type="Pfam" id="PF03227">
    <property type="entry name" value="GILT"/>
    <property type="match status" value="1"/>
</dbReference>
<reference evidence="7 8" key="1">
    <citation type="submission" date="2014-02" db="EMBL/GenBank/DDBJ databases">
        <title>Transposable element dynamics among asymbiotic and ectomycorrhizal Amanita fungi.</title>
        <authorList>
            <consortium name="DOE Joint Genome Institute"/>
            <person name="Hess J."/>
            <person name="Skrede I."/>
            <person name="Wolfe B."/>
            <person name="LaButti K."/>
            <person name="Ohm R.A."/>
            <person name="Grigoriev I.V."/>
            <person name="Pringle A."/>
        </authorList>
    </citation>
    <scope>NUCLEOTIDE SEQUENCE [LARGE SCALE GENOMIC DNA]</scope>
    <source>
        <strain evidence="7 8">SKay4041</strain>
    </source>
</reference>
<evidence type="ECO:0000256" key="2">
    <source>
        <dbReference type="ARBA" id="ARBA00005679"/>
    </source>
</evidence>
<dbReference type="GO" id="GO:0016671">
    <property type="term" value="F:oxidoreductase activity, acting on a sulfur group of donors, disulfide as acceptor"/>
    <property type="evidence" value="ECO:0007669"/>
    <property type="project" value="InterPro"/>
</dbReference>
<gene>
    <name evidence="7" type="ORF">AMATHDRAFT_139174</name>
</gene>
<comment type="similarity">
    <text evidence="2">Belongs to the GILT family.</text>
</comment>
<accession>A0A2A9NTN9</accession>
<dbReference type="PANTHER" id="PTHR13234">
    <property type="entry name" value="GAMMA-INTERFERON INDUCIBLE LYSOSOMAL THIOL REDUCTASE GILT"/>
    <property type="match status" value="1"/>
</dbReference>
<evidence type="ECO:0000256" key="6">
    <source>
        <dbReference type="SAM" id="SignalP"/>
    </source>
</evidence>
<evidence type="ECO:0000256" key="3">
    <source>
        <dbReference type="ARBA" id="ARBA00022525"/>
    </source>
</evidence>
<evidence type="ECO:0000313" key="7">
    <source>
        <dbReference type="EMBL" id="PFH52714.1"/>
    </source>
</evidence>
<name>A0A2A9NTN9_9AGAR</name>
<dbReference type="PANTHER" id="PTHR13234:SF8">
    <property type="entry name" value="GAMMA-INTERFERON-INDUCIBLE LYSOSOMAL THIOL REDUCTASE"/>
    <property type="match status" value="1"/>
</dbReference>